<dbReference type="SUPFAM" id="SSF160719">
    <property type="entry name" value="gpW/gp25-like"/>
    <property type="match status" value="1"/>
</dbReference>
<dbReference type="KEGG" id="aon:DEH84_12740"/>
<dbReference type="Proteomes" id="UP000244892">
    <property type="component" value="Chromosome"/>
</dbReference>
<evidence type="ECO:0000313" key="2">
    <source>
        <dbReference type="EMBL" id="AWI54190.1"/>
    </source>
</evidence>
<feature type="domain" description="IraD/Gp25-like" evidence="1">
    <location>
        <begin position="43"/>
        <end position="137"/>
    </location>
</feature>
<dbReference type="InterPro" id="IPR053176">
    <property type="entry name" value="T6SS_TssE1-like"/>
</dbReference>
<protein>
    <submittedName>
        <fullName evidence="2">Type VI secretion system baseplate subunit TssE</fullName>
    </submittedName>
</protein>
<keyword evidence="3" id="KW-1185">Reference proteome</keyword>
<evidence type="ECO:0000313" key="3">
    <source>
        <dbReference type="Proteomes" id="UP000244892"/>
    </source>
</evidence>
<dbReference type="PANTHER" id="PTHR38595:SF1">
    <property type="entry name" value="TYPE VI SECRETION SYSTEM COMPONENT TSSE1"/>
    <property type="match status" value="1"/>
</dbReference>
<dbReference type="InterPro" id="IPR007048">
    <property type="entry name" value="IraD/Gp25-like"/>
</dbReference>
<evidence type="ECO:0000259" key="1">
    <source>
        <dbReference type="Pfam" id="PF04965"/>
    </source>
</evidence>
<dbReference type="PANTHER" id="PTHR38595">
    <property type="entry name" value="CYTOPLASMIC PROTEIN-RELATED"/>
    <property type="match status" value="1"/>
</dbReference>
<name>A0A2U8FT45_9BURK</name>
<accession>A0A2U8FT45</accession>
<dbReference type="EMBL" id="CP029210">
    <property type="protein sequence ID" value="AWI54190.1"/>
    <property type="molecule type" value="Genomic_DNA"/>
</dbReference>
<proteinExistence type="predicted"/>
<dbReference type="NCBIfam" id="TIGR03357">
    <property type="entry name" value="VI_zyme"/>
    <property type="match status" value="1"/>
</dbReference>
<dbReference type="Pfam" id="PF04965">
    <property type="entry name" value="GPW_gp25"/>
    <property type="match status" value="1"/>
</dbReference>
<organism evidence="2 3">
    <name type="scientific">Aquabacterium olei</name>
    <dbReference type="NCBI Taxonomy" id="1296669"/>
    <lineage>
        <taxon>Bacteria</taxon>
        <taxon>Pseudomonadati</taxon>
        <taxon>Pseudomonadota</taxon>
        <taxon>Betaproteobacteria</taxon>
        <taxon>Burkholderiales</taxon>
        <taxon>Aquabacterium</taxon>
    </lineage>
</organism>
<reference evidence="2 3" key="1">
    <citation type="submission" date="2018-05" db="EMBL/GenBank/DDBJ databases">
        <title>complete genome sequence of Aquabacterium olei NBRC 110486.</title>
        <authorList>
            <person name="Tang B."/>
            <person name="Chang J."/>
            <person name="Zhang L."/>
            <person name="Yang H."/>
        </authorList>
    </citation>
    <scope>NUCLEOTIDE SEQUENCE [LARGE SCALE GENOMIC DNA]</scope>
    <source>
        <strain evidence="2 3">NBRC 110486</strain>
    </source>
</reference>
<gene>
    <name evidence="2" type="primary">tssE</name>
    <name evidence="2" type="ORF">DEH84_12740</name>
</gene>
<sequence>MGFGGVAPVLSMPDQFPPSIWDRLLAAEGEHRPGGLVGIDKIKAQVARDVENILNARQALFLAGAQHSLAARSVMGFGLTDFAHVTTYGAHEMDEVCRSIERAILAHEHRLRHVQVRFRGTSLIAGRWGFDVVAELRVGDAREPISFEAVMDSSKQNFSVQQGA</sequence>
<dbReference type="AlphaFoldDB" id="A0A2U8FT45"/>
<dbReference type="InterPro" id="IPR017737">
    <property type="entry name" value="TssE1-like"/>
</dbReference>